<dbReference type="GO" id="GO:0006508">
    <property type="term" value="P:proteolysis"/>
    <property type="evidence" value="ECO:0007669"/>
    <property type="project" value="InterPro"/>
</dbReference>
<evidence type="ECO:0000256" key="1">
    <source>
        <dbReference type="SAM" id="MobiDB-lite"/>
    </source>
</evidence>
<protein>
    <submittedName>
        <fullName evidence="5">Uncharacterized protein</fullName>
    </submittedName>
</protein>
<dbReference type="AlphaFoldDB" id="A0A6A5ZFX3"/>
<dbReference type="OrthoDB" id="27214at2759"/>
<evidence type="ECO:0000313" key="5">
    <source>
        <dbReference type="EMBL" id="KAF2117627.1"/>
    </source>
</evidence>
<dbReference type="InterPro" id="IPR052766">
    <property type="entry name" value="S41A_metabolite_peptidase"/>
</dbReference>
<dbReference type="GO" id="GO:0008236">
    <property type="term" value="F:serine-type peptidase activity"/>
    <property type="evidence" value="ECO:0007669"/>
    <property type="project" value="InterPro"/>
</dbReference>
<dbReference type="InterPro" id="IPR056186">
    <property type="entry name" value="PDZ_CPAF-rel"/>
</dbReference>
<evidence type="ECO:0000256" key="2">
    <source>
        <dbReference type="SAM" id="SignalP"/>
    </source>
</evidence>
<evidence type="ECO:0000259" key="4">
    <source>
        <dbReference type="Pfam" id="PF23658"/>
    </source>
</evidence>
<feature type="domain" description="Tail specific protease" evidence="3">
    <location>
        <begin position="353"/>
        <end position="572"/>
    </location>
</feature>
<proteinExistence type="predicted"/>
<dbReference type="PANTHER" id="PTHR37049">
    <property type="entry name" value="PEPTIDASE S41 FAMILY PROTEIN"/>
    <property type="match status" value="1"/>
</dbReference>
<feature type="region of interest" description="Disordered" evidence="1">
    <location>
        <begin position="694"/>
        <end position="749"/>
    </location>
</feature>
<dbReference type="Pfam" id="PF23658">
    <property type="entry name" value="PDZ_CPAF_rel"/>
    <property type="match status" value="1"/>
</dbReference>
<keyword evidence="6" id="KW-1185">Reference proteome</keyword>
<keyword evidence="2" id="KW-0732">Signal</keyword>
<dbReference type="SUPFAM" id="SSF52096">
    <property type="entry name" value="ClpP/crotonase"/>
    <property type="match status" value="1"/>
</dbReference>
<dbReference type="Proteomes" id="UP000799770">
    <property type="component" value="Unassembled WGS sequence"/>
</dbReference>
<dbReference type="EMBL" id="ML977318">
    <property type="protein sequence ID" value="KAF2117627.1"/>
    <property type="molecule type" value="Genomic_DNA"/>
</dbReference>
<organism evidence="5 6">
    <name type="scientific">Lophiotrema nucula</name>
    <dbReference type="NCBI Taxonomy" id="690887"/>
    <lineage>
        <taxon>Eukaryota</taxon>
        <taxon>Fungi</taxon>
        <taxon>Dikarya</taxon>
        <taxon>Ascomycota</taxon>
        <taxon>Pezizomycotina</taxon>
        <taxon>Dothideomycetes</taxon>
        <taxon>Pleosporomycetidae</taxon>
        <taxon>Pleosporales</taxon>
        <taxon>Lophiotremataceae</taxon>
        <taxon>Lophiotrema</taxon>
    </lineage>
</organism>
<evidence type="ECO:0000313" key="6">
    <source>
        <dbReference type="Proteomes" id="UP000799770"/>
    </source>
</evidence>
<name>A0A6A5ZFX3_9PLEO</name>
<dbReference type="Gene3D" id="3.90.226.10">
    <property type="entry name" value="2-enoyl-CoA Hydratase, Chain A, domain 1"/>
    <property type="match status" value="1"/>
</dbReference>
<feature type="chain" id="PRO_5025686596" evidence="2">
    <location>
        <begin position="17"/>
        <end position="770"/>
    </location>
</feature>
<dbReference type="Pfam" id="PF03572">
    <property type="entry name" value="Peptidase_S41"/>
    <property type="match status" value="1"/>
</dbReference>
<dbReference type="PANTHER" id="PTHR37049:SF4">
    <property type="entry name" value="RHODANESE DOMAIN-CONTAINING PROTEIN"/>
    <property type="match status" value="1"/>
</dbReference>
<sequence length="770" mass="84023">MLFPTLLLASAAVVAAQDSSSKPTSTRTQTPTSTKQPCLVVSSIVSKPEVSEVPAASAIACLKTVPVDIDGDSKLIDELKVVWQWQSEIGYLKNTPPEWEFGKLDVEATLDSIKAGLTNASSEYDVQTQIQDIVIKSGNFHWNYEPDILNVFRFWRIPDIVSLSDDGTSLPKIYDKDDAVVLQAKGNSSKVSAITKINGEDAYEYLQKQASLQQYIDGDGQLNSMFYKGDTGSISNFQFQARYDSDSTKFTFANGSEAEYDNYAVTDVSWSGVKNGETFFDEFCNSTFNSFNKDDNDLKLGHLHNHAYIPPTYTTPIEKRQSIDTSNYPKPVIEASDGSLAGYFLSGNGYDDVAILKIITFAPDAISDNRFQTIIRDFLKKCQDEKKQKLIIDLRENGGGSVHLLLDAFMQLFPGEVPFSAQRYRAEEQFIKIGDVVSQARDNDTKVNAFDAAVGEKTDFENEFRFWAYWDFVNAKGENFKDWDDFNGPQEFNGDNYTALMRYNYSNANDVSIRPPSFQFTDTSNLTAVFNASNIIMFADGLCGSSCSSFHEELKNIAGIKAVVVGGRPTNKPMQTVTGSKGGEVIPLNYITTYATEIVNATELAGLGDVFKDTKVADLAAVSQVLIRAGTSSTRIQTQDQVRKGDTNGVPLQYIYEAADCKIFYTAKTYADPTAAWKAAWDASLDDKKCVKGSTGHKSSISGGYKPFGPGQLSDDQLPTPNGTANTNPPEVTGSPTAPAPSATNTPGAASRLGGSALMGLVVAATVALL</sequence>
<gene>
    <name evidence="5" type="ORF">BDV96DRAFT_489617</name>
</gene>
<evidence type="ECO:0000259" key="3">
    <source>
        <dbReference type="Pfam" id="PF03572"/>
    </source>
</evidence>
<dbReference type="InterPro" id="IPR029045">
    <property type="entry name" value="ClpP/crotonase-like_dom_sf"/>
</dbReference>
<accession>A0A6A5ZFX3</accession>
<feature type="domain" description="CPAF-like PDZ" evidence="4">
    <location>
        <begin position="158"/>
        <end position="268"/>
    </location>
</feature>
<reference evidence="5" key="1">
    <citation type="journal article" date="2020" name="Stud. Mycol.">
        <title>101 Dothideomycetes genomes: a test case for predicting lifestyles and emergence of pathogens.</title>
        <authorList>
            <person name="Haridas S."/>
            <person name="Albert R."/>
            <person name="Binder M."/>
            <person name="Bloem J."/>
            <person name="Labutti K."/>
            <person name="Salamov A."/>
            <person name="Andreopoulos B."/>
            <person name="Baker S."/>
            <person name="Barry K."/>
            <person name="Bills G."/>
            <person name="Bluhm B."/>
            <person name="Cannon C."/>
            <person name="Castanera R."/>
            <person name="Culley D."/>
            <person name="Daum C."/>
            <person name="Ezra D."/>
            <person name="Gonzalez J."/>
            <person name="Henrissat B."/>
            <person name="Kuo A."/>
            <person name="Liang C."/>
            <person name="Lipzen A."/>
            <person name="Lutzoni F."/>
            <person name="Magnuson J."/>
            <person name="Mondo S."/>
            <person name="Nolan M."/>
            <person name="Ohm R."/>
            <person name="Pangilinan J."/>
            <person name="Park H.-J."/>
            <person name="Ramirez L."/>
            <person name="Alfaro M."/>
            <person name="Sun H."/>
            <person name="Tritt A."/>
            <person name="Yoshinaga Y."/>
            <person name="Zwiers L.-H."/>
            <person name="Turgeon B."/>
            <person name="Goodwin S."/>
            <person name="Spatafora J."/>
            <person name="Crous P."/>
            <person name="Grigoriev I."/>
        </authorList>
    </citation>
    <scope>NUCLEOTIDE SEQUENCE</scope>
    <source>
        <strain evidence="5">CBS 627.86</strain>
    </source>
</reference>
<feature type="compositionally biased region" description="Low complexity" evidence="1">
    <location>
        <begin position="719"/>
        <end position="749"/>
    </location>
</feature>
<dbReference type="InterPro" id="IPR005151">
    <property type="entry name" value="Tail-specific_protease"/>
</dbReference>
<feature type="signal peptide" evidence="2">
    <location>
        <begin position="1"/>
        <end position="16"/>
    </location>
</feature>